<name>A0ABR2Z802_9AGAR</name>
<accession>A0ABR2Z802</accession>
<dbReference type="Pfam" id="PF20414">
    <property type="entry name" value="DUF6698"/>
    <property type="match status" value="1"/>
</dbReference>
<feature type="compositionally biased region" description="Polar residues" evidence="1">
    <location>
        <begin position="152"/>
        <end position="169"/>
    </location>
</feature>
<gene>
    <name evidence="2" type="ORF">AAF712_015949</name>
</gene>
<proteinExistence type="predicted"/>
<dbReference type="Proteomes" id="UP001437256">
    <property type="component" value="Unassembled WGS sequence"/>
</dbReference>
<organism evidence="2 3">
    <name type="scientific">Marasmius tenuissimus</name>
    <dbReference type="NCBI Taxonomy" id="585030"/>
    <lineage>
        <taxon>Eukaryota</taxon>
        <taxon>Fungi</taxon>
        <taxon>Dikarya</taxon>
        <taxon>Basidiomycota</taxon>
        <taxon>Agaricomycotina</taxon>
        <taxon>Agaricomycetes</taxon>
        <taxon>Agaricomycetidae</taxon>
        <taxon>Agaricales</taxon>
        <taxon>Marasmiineae</taxon>
        <taxon>Marasmiaceae</taxon>
        <taxon>Marasmius</taxon>
    </lineage>
</organism>
<keyword evidence="3" id="KW-1185">Reference proteome</keyword>
<feature type="compositionally biased region" description="Polar residues" evidence="1">
    <location>
        <begin position="262"/>
        <end position="274"/>
    </location>
</feature>
<reference evidence="2 3" key="1">
    <citation type="submission" date="2024-05" db="EMBL/GenBank/DDBJ databases">
        <title>A draft genome resource for the thread blight pathogen Marasmius tenuissimus strain MS-2.</title>
        <authorList>
            <person name="Yulfo-Soto G.E."/>
            <person name="Baruah I.K."/>
            <person name="Amoako-Attah I."/>
            <person name="Bukari Y."/>
            <person name="Meinhardt L.W."/>
            <person name="Bailey B.A."/>
            <person name="Cohen S.P."/>
        </authorList>
    </citation>
    <scope>NUCLEOTIDE SEQUENCE [LARGE SCALE GENOMIC DNA]</scope>
    <source>
        <strain evidence="2 3">MS-2</strain>
    </source>
</reference>
<dbReference type="EMBL" id="JBBXMP010000548">
    <property type="protein sequence ID" value="KAL0057413.1"/>
    <property type="molecule type" value="Genomic_DNA"/>
</dbReference>
<protein>
    <submittedName>
        <fullName evidence="2">Uncharacterized protein</fullName>
    </submittedName>
</protein>
<evidence type="ECO:0000256" key="1">
    <source>
        <dbReference type="SAM" id="MobiDB-lite"/>
    </source>
</evidence>
<feature type="region of interest" description="Disordered" evidence="1">
    <location>
        <begin position="143"/>
        <end position="286"/>
    </location>
</feature>
<dbReference type="InterPro" id="IPR046521">
    <property type="entry name" value="DUF6698"/>
</dbReference>
<evidence type="ECO:0000313" key="2">
    <source>
        <dbReference type="EMBL" id="KAL0057413.1"/>
    </source>
</evidence>
<feature type="compositionally biased region" description="Gly residues" evidence="1">
    <location>
        <begin position="221"/>
        <end position="231"/>
    </location>
</feature>
<sequence>MMLTKVLLFGPHSIKPTPGTSKKTMDQIWDVKSTTPGLIAFVAVFARFLFSPDKDFNKVGKIIKYTSDFDKYKKNLIISANNAHIQKTFTLWNTYLFGTKAAPKRAGDDSDTDEMLRAIDGMDSDSGDDTVPIICAAETPEFTPTPVASAAGTPQLTPTPLASTTVSRQPTPTPTHPSTATVNFDTEYEAPPRTKRGGKANGPKVVKGGGRGRGSSTVAGSGAGNGAGPGRGHGRGRGGKGKAQAEEIATDEEEEPAPPTNCRLTRQGASQKLITVSCGDKEEESD</sequence>
<evidence type="ECO:0000313" key="3">
    <source>
        <dbReference type="Proteomes" id="UP001437256"/>
    </source>
</evidence>
<comment type="caution">
    <text evidence="2">The sequence shown here is derived from an EMBL/GenBank/DDBJ whole genome shotgun (WGS) entry which is preliminary data.</text>
</comment>